<dbReference type="Proteomes" id="UP000184171">
    <property type="component" value="Unassembled WGS sequence"/>
</dbReference>
<dbReference type="AlphaFoldDB" id="A0A1M6KR37"/>
<proteinExistence type="inferred from homology"/>
<evidence type="ECO:0000256" key="4">
    <source>
        <dbReference type="ARBA" id="ARBA00022475"/>
    </source>
</evidence>
<evidence type="ECO:0000256" key="5">
    <source>
        <dbReference type="ARBA" id="ARBA00022519"/>
    </source>
</evidence>
<evidence type="ECO:0000256" key="3">
    <source>
        <dbReference type="ARBA" id="ARBA00022448"/>
    </source>
</evidence>
<dbReference type="OrthoDB" id="9803484at2"/>
<gene>
    <name evidence="12" type="ORF">SAMN02745165_02768</name>
</gene>
<comment type="subcellular location">
    <subcellularLocation>
        <location evidence="1">Cell membrane</location>
        <topology evidence="1">Multi-pass membrane protein</topology>
    </subcellularLocation>
</comment>
<evidence type="ECO:0000256" key="1">
    <source>
        <dbReference type="ARBA" id="ARBA00004651"/>
    </source>
</evidence>
<evidence type="ECO:0000256" key="11">
    <source>
        <dbReference type="SAM" id="Phobius"/>
    </source>
</evidence>
<evidence type="ECO:0000256" key="2">
    <source>
        <dbReference type="ARBA" id="ARBA00009765"/>
    </source>
</evidence>
<comment type="similarity">
    <text evidence="2">Belongs to the CorA metal ion transporter (MIT) (TC 1.A.35) family.</text>
</comment>
<evidence type="ECO:0000256" key="9">
    <source>
        <dbReference type="ARBA" id="ARBA00023065"/>
    </source>
</evidence>
<dbReference type="EMBL" id="FQZT01000011">
    <property type="protein sequence ID" value="SHJ61419.1"/>
    <property type="molecule type" value="Genomic_DNA"/>
</dbReference>
<evidence type="ECO:0000313" key="13">
    <source>
        <dbReference type="Proteomes" id="UP000184171"/>
    </source>
</evidence>
<keyword evidence="6 11" id="KW-0812">Transmembrane</keyword>
<dbReference type="InterPro" id="IPR045861">
    <property type="entry name" value="CorA_cytoplasmic_dom"/>
</dbReference>
<dbReference type="Gene3D" id="3.30.460.20">
    <property type="entry name" value="CorA soluble domain-like"/>
    <property type="match status" value="1"/>
</dbReference>
<dbReference type="SUPFAM" id="SSF143865">
    <property type="entry name" value="CorA soluble domain-like"/>
    <property type="match status" value="1"/>
</dbReference>
<dbReference type="PANTHER" id="PTHR46494:SF3">
    <property type="entry name" value="ZINC TRANSPORT PROTEIN ZNTB"/>
    <property type="match status" value="1"/>
</dbReference>
<dbReference type="RefSeq" id="WP_072909337.1">
    <property type="nucleotide sequence ID" value="NZ_FQZT01000011.1"/>
</dbReference>
<evidence type="ECO:0000256" key="6">
    <source>
        <dbReference type="ARBA" id="ARBA00022692"/>
    </source>
</evidence>
<dbReference type="SUPFAM" id="SSF144083">
    <property type="entry name" value="Magnesium transport protein CorA, transmembrane region"/>
    <property type="match status" value="1"/>
</dbReference>
<keyword evidence="8 11" id="KW-1133">Transmembrane helix</keyword>
<feature type="transmembrane region" description="Helical" evidence="11">
    <location>
        <begin position="262"/>
        <end position="284"/>
    </location>
</feature>
<keyword evidence="9" id="KW-0406">Ion transport</keyword>
<dbReference type="Pfam" id="PF01544">
    <property type="entry name" value="CorA"/>
    <property type="match status" value="1"/>
</dbReference>
<dbReference type="InterPro" id="IPR045863">
    <property type="entry name" value="CorA_TM1_TM2"/>
</dbReference>
<keyword evidence="3" id="KW-0813">Transport</keyword>
<protein>
    <submittedName>
        <fullName evidence="12">Zinc transporter</fullName>
    </submittedName>
</protein>
<evidence type="ECO:0000313" key="12">
    <source>
        <dbReference type="EMBL" id="SHJ61419.1"/>
    </source>
</evidence>
<keyword evidence="4" id="KW-1003">Cell membrane</keyword>
<dbReference type="GO" id="GO:0015095">
    <property type="term" value="F:magnesium ion transmembrane transporter activity"/>
    <property type="evidence" value="ECO:0007669"/>
    <property type="project" value="TreeGrafter"/>
</dbReference>
<dbReference type="PANTHER" id="PTHR46494">
    <property type="entry name" value="CORA FAMILY METAL ION TRANSPORTER (EUROFUNG)"/>
    <property type="match status" value="1"/>
</dbReference>
<dbReference type="STRING" id="1122189.SAMN02745165_02768"/>
<name>A0A1M6KR37_MALRU</name>
<dbReference type="GO" id="GO:0000287">
    <property type="term" value="F:magnesium ion binding"/>
    <property type="evidence" value="ECO:0007669"/>
    <property type="project" value="TreeGrafter"/>
</dbReference>
<keyword evidence="5" id="KW-0997">Cell inner membrane</keyword>
<dbReference type="GO" id="GO:0050897">
    <property type="term" value="F:cobalt ion binding"/>
    <property type="evidence" value="ECO:0007669"/>
    <property type="project" value="TreeGrafter"/>
</dbReference>
<evidence type="ECO:0000256" key="8">
    <source>
        <dbReference type="ARBA" id="ARBA00022989"/>
    </source>
</evidence>
<dbReference type="GO" id="GO:0015087">
    <property type="term" value="F:cobalt ion transmembrane transporter activity"/>
    <property type="evidence" value="ECO:0007669"/>
    <property type="project" value="TreeGrafter"/>
</dbReference>
<reference evidence="12 13" key="1">
    <citation type="submission" date="2016-11" db="EMBL/GenBank/DDBJ databases">
        <authorList>
            <person name="Jaros S."/>
            <person name="Januszkiewicz K."/>
            <person name="Wedrychowicz H."/>
        </authorList>
    </citation>
    <scope>NUCLEOTIDE SEQUENCE [LARGE SCALE GENOMIC DNA]</scope>
    <source>
        <strain evidence="12 13">DSM 5091</strain>
    </source>
</reference>
<evidence type="ECO:0000256" key="10">
    <source>
        <dbReference type="ARBA" id="ARBA00023136"/>
    </source>
</evidence>
<organism evidence="12 13">
    <name type="scientific">Malonomonas rubra DSM 5091</name>
    <dbReference type="NCBI Taxonomy" id="1122189"/>
    <lineage>
        <taxon>Bacteria</taxon>
        <taxon>Pseudomonadati</taxon>
        <taxon>Thermodesulfobacteriota</taxon>
        <taxon>Desulfuromonadia</taxon>
        <taxon>Desulfuromonadales</taxon>
        <taxon>Geopsychrobacteraceae</taxon>
        <taxon>Malonomonas</taxon>
    </lineage>
</organism>
<keyword evidence="13" id="KW-1185">Reference proteome</keyword>
<evidence type="ECO:0000256" key="7">
    <source>
        <dbReference type="ARBA" id="ARBA00022833"/>
    </source>
</evidence>
<sequence length="322" mass="36319">MESALISGFLLNGEGGGKEVDWAEIHNWSADQGLLWLHLDLKLEKTQQWLEGESGLDPLALEALQAEDTRPRCLSYPNGLLVILRGVNLNPGADPDDMISLRVWLEPKRIISIRHRKVMAVDDIRKNVLEGDAPIDAGDFLFRLTQGLAYRIGDVLSQIDDEVDALEDEVLEQGSFEQRRKLSNLRRQIIRIRRYLAPQREVMTRLQTEKSPVITELNRIQLREIADHITRYVEDLDSAKDRAAVCQEELENRIGAQMNKTLYILSIITATFLPLGLITGLLGINVGGIPGSENPLAFVFVCLLLLAIVVGQVFIFKRVHWV</sequence>
<feature type="transmembrane region" description="Helical" evidence="11">
    <location>
        <begin position="296"/>
        <end position="316"/>
    </location>
</feature>
<dbReference type="InterPro" id="IPR002523">
    <property type="entry name" value="MgTranspt_CorA/ZnTranspt_ZntB"/>
</dbReference>
<dbReference type="CDD" id="cd12833">
    <property type="entry name" value="ZntB-like_1"/>
    <property type="match status" value="1"/>
</dbReference>
<keyword evidence="7" id="KW-0862">Zinc</keyword>
<dbReference type="Gene3D" id="1.20.58.340">
    <property type="entry name" value="Magnesium transport protein CorA, transmembrane region"/>
    <property type="match status" value="2"/>
</dbReference>
<keyword evidence="10 11" id="KW-0472">Membrane</keyword>
<dbReference type="GO" id="GO:0005886">
    <property type="term" value="C:plasma membrane"/>
    <property type="evidence" value="ECO:0007669"/>
    <property type="project" value="UniProtKB-SubCell"/>
</dbReference>
<accession>A0A1M6KR37</accession>